<dbReference type="Proteomes" id="UP000029981">
    <property type="component" value="Unassembled WGS sequence"/>
</dbReference>
<reference evidence="1 2" key="1">
    <citation type="journal article" date="2009" name="Nat. Genet.">
        <title>The genome of the cucumber, Cucumis sativus L.</title>
        <authorList>
            <person name="Huang S."/>
            <person name="Li R."/>
            <person name="Zhang Z."/>
            <person name="Li L."/>
            <person name="Gu X."/>
            <person name="Fan W."/>
            <person name="Lucas W.J."/>
            <person name="Wang X."/>
            <person name="Xie B."/>
            <person name="Ni P."/>
            <person name="Ren Y."/>
            <person name="Zhu H."/>
            <person name="Li J."/>
            <person name="Lin K."/>
            <person name="Jin W."/>
            <person name="Fei Z."/>
            <person name="Li G."/>
            <person name="Staub J."/>
            <person name="Kilian A."/>
            <person name="van der Vossen E.A."/>
            <person name="Wu Y."/>
            <person name="Guo J."/>
            <person name="He J."/>
            <person name="Jia Z."/>
            <person name="Ren Y."/>
            <person name="Tian G."/>
            <person name="Lu Y."/>
            <person name="Ruan J."/>
            <person name="Qian W."/>
            <person name="Wang M."/>
            <person name="Huang Q."/>
            <person name="Li B."/>
            <person name="Xuan Z."/>
            <person name="Cao J."/>
            <person name="Asan"/>
            <person name="Wu Z."/>
            <person name="Zhang J."/>
            <person name="Cai Q."/>
            <person name="Bai Y."/>
            <person name="Zhao B."/>
            <person name="Han Y."/>
            <person name="Li Y."/>
            <person name="Li X."/>
            <person name="Wang S."/>
            <person name="Shi Q."/>
            <person name="Liu S."/>
            <person name="Cho W.K."/>
            <person name="Kim J.Y."/>
            <person name="Xu Y."/>
            <person name="Heller-Uszynska K."/>
            <person name="Miao H."/>
            <person name="Cheng Z."/>
            <person name="Zhang S."/>
            <person name="Wu J."/>
            <person name="Yang Y."/>
            <person name="Kang H."/>
            <person name="Li M."/>
            <person name="Liang H."/>
            <person name="Ren X."/>
            <person name="Shi Z."/>
            <person name="Wen M."/>
            <person name="Jian M."/>
            <person name="Yang H."/>
            <person name="Zhang G."/>
            <person name="Yang Z."/>
            <person name="Chen R."/>
            <person name="Liu S."/>
            <person name="Li J."/>
            <person name="Ma L."/>
            <person name="Liu H."/>
            <person name="Zhou Y."/>
            <person name="Zhao J."/>
            <person name="Fang X."/>
            <person name="Li G."/>
            <person name="Fang L."/>
            <person name="Li Y."/>
            <person name="Liu D."/>
            <person name="Zheng H."/>
            <person name="Zhang Y."/>
            <person name="Qin N."/>
            <person name="Li Z."/>
            <person name="Yang G."/>
            <person name="Yang S."/>
            <person name="Bolund L."/>
            <person name="Kristiansen K."/>
            <person name="Zheng H."/>
            <person name="Li S."/>
            <person name="Zhang X."/>
            <person name="Yang H."/>
            <person name="Wang J."/>
            <person name="Sun R."/>
            <person name="Zhang B."/>
            <person name="Jiang S."/>
            <person name="Wang J."/>
            <person name="Du Y."/>
            <person name="Li S."/>
        </authorList>
    </citation>
    <scope>NUCLEOTIDE SEQUENCE [LARGE SCALE GENOMIC DNA]</scope>
    <source>
        <strain evidence="2">cv. 9930</strain>
        <tissue evidence="1">Leaf</tissue>
    </source>
</reference>
<reference evidence="1 2" key="2">
    <citation type="journal article" date="2009" name="PLoS ONE">
        <title>An integrated genetic and cytogenetic map of the cucumber genome.</title>
        <authorList>
            <person name="Ren Y."/>
            <person name="Zhang Z."/>
            <person name="Liu J."/>
            <person name="Staub J.E."/>
            <person name="Han Y."/>
            <person name="Cheng Z."/>
            <person name="Li X."/>
            <person name="Lu J."/>
            <person name="Miao H."/>
            <person name="Kang H."/>
            <person name="Xie B."/>
            <person name="Gu X."/>
            <person name="Wang X."/>
            <person name="Du Y."/>
            <person name="Jin W."/>
            <person name="Huang S."/>
        </authorList>
    </citation>
    <scope>NUCLEOTIDE SEQUENCE [LARGE SCALE GENOMIC DNA]</scope>
    <source>
        <strain evidence="2">cv. 9930</strain>
        <tissue evidence="1">Leaf</tissue>
    </source>
</reference>
<evidence type="ECO:0000313" key="2">
    <source>
        <dbReference type="Proteomes" id="UP000029981"/>
    </source>
</evidence>
<comment type="caution">
    <text evidence="1">The sequence shown here is derived from an EMBL/GenBank/DDBJ whole genome shotgun (WGS) entry which is preliminary data.</text>
</comment>
<reference evidence="1 2" key="5">
    <citation type="journal article" date="2019" name="Gigascience">
        <title>A chromosome-scale genome assembly of cucumber (Cucumis sativus L.).</title>
        <authorList>
            <person name="Li Q."/>
            <person name="Li H."/>
            <person name="Huang W."/>
            <person name="Xu Y."/>
            <person name="Zhou Q."/>
            <person name="Wang S."/>
            <person name="Ruan J."/>
            <person name="Huang S."/>
            <person name="Zhang Z."/>
        </authorList>
    </citation>
    <scope>NUCLEOTIDE SEQUENCE [LARGE SCALE GENOMIC DNA]</scope>
    <source>
        <strain evidence="2">cv. 9930</strain>
        <tissue evidence="1">Leaf</tissue>
    </source>
</reference>
<organism evidence="1 2">
    <name type="scientific">Cucumis sativus</name>
    <name type="common">Cucumber</name>
    <dbReference type="NCBI Taxonomy" id="3659"/>
    <lineage>
        <taxon>Eukaryota</taxon>
        <taxon>Viridiplantae</taxon>
        <taxon>Streptophyta</taxon>
        <taxon>Embryophyta</taxon>
        <taxon>Tracheophyta</taxon>
        <taxon>Spermatophyta</taxon>
        <taxon>Magnoliopsida</taxon>
        <taxon>eudicotyledons</taxon>
        <taxon>Gunneridae</taxon>
        <taxon>Pentapetalae</taxon>
        <taxon>rosids</taxon>
        <taxon>fabids</taxon>
        <taxon>Cucurbitales</taxon>
        <taxon>Cucurbitaceae</taxon>
        <taxon>Benincaseae</taxon>
        <taxon>Cucumis</taxon>
    </lineage>
</organism>
<dbReference type="EMBL" id="ACHR03000061">
    <property type="protein sequence ID" value="KAE8637256.1"/>
    <property type="molecule type" value="Genomic_DNA"/>
</dbReference>
<accession>A0ACB6HBJ0</accession>
<evidence type="ECO:0000313" key="1">
    <source>
        <dbReference type="EMBL" id="KAE8637256.1"/>
    </source>
</evidence>
<keyword evidence="2" id="KW-1185">Reference proteome</keyword>
<gene>
    <name evidence="1" type="ORF">Csa_004646</name>
</gene>
<proteinExistence type="predicted"/>
<reference evidence="1 2" key="4">
    <citation type="journal article" date="2011" name="BMC Genomics">
        <title>RNA-Seq improves annotation of protein-coding genes in the cucumber genome.</title>
        <authorList>
            <person name="Li Z."/>
            <person name="Zhang Z."/>
            <person name="Yan P."/>
            <person name="Huang S."/>
            <person name="Fei Z."/>
            <person name="Lin K."/>
        </authorList>
    </citation>
    <scope>NUCLEOTIDE SEQUENCE [LARGE SCALE GENOMIC DNA]</scope>
    <source>
        <strain evidence="2">cv. 9930</strain>
        <tissue evidence="1">Leaf</tissue>
    </source>
</reference>
<protein>
    <submittedName>
        <fullName evidence="1">Uncharacterized protein</fullName>
    </submittedName>
</protein>
<reference evidence="1 2" key="3">
    <citation type="journal article" date="2010" name="BMC Genomics">
        <title>Transcriptome sequencing and comparative analysis of cucumber flowers with different sex types.</title>
        <authorList>
            <person name="Guo S."/>
            <person name="Zheng Y."/>
            <person name="Joung J.G."/>
            <person name="Liu S."/>
            <person name="Zhang Z."/>
            <person name="Crasta O.R."/>
            <person name="Sobral B.W."/>
            <person name="Xu Y."/>
            <person name="Huang S."/>
            <person name="Fei Z."/>
        </authorList>
    </citation>
    <scope>NUCLEOTIDE SEQUENCE [LARGE SCALE GENOMIC DNA]</scope>
    <source>
        <strain evidence="2">cv. 9930</strain>
        <tissue evidence="1">Leaf</tissue>
    </source>
</reference>
<sequence>MYLVYKFIIFCRYLYSSVLGSKETIQYVFVDPSLTSVGHSQESRVRHLCSRLMVSKINEIVLAPFNPG</sequence>
<name>A0ACB6HBJ0_CUCSA</name>